<dbReference type="STRING" id="152268.A6K24_11575"/>
<feature type="transmembrane region" description="Helical" evidence="1">
    <location>
        <begin position="16"/>
        <end position="36"/>
    </location>
</feature>
<name>A0A179SN07_9BACI</name>
<keyword evidence="3" id="KW-1185">Reference proteome</keyword>
<dbReference type="AlphaFoldDB" id="A0A179SN07"/>
<proteinExistence type="predicted"/>
<organism evidence="2 3">
    <name type="scientific">Metabacillus litoralis</name>
    <dbReference type="NCBI Taxonomy" id="152268"/>
    <lineage>
        <taxon>Bacteria</taxon>
        <taxon>Bacillati</taxon>
        <taxon>Bacillota</taxon>
        <taxon>Bacilli</taxon>
        <taxon>Bacillales</taxon>
        <taxon>Bacillaceae</taxon>
        <taxon>Metabacillus</taxon>
    </lineage>
</organism>
<keyword evidence="1" id="KW-0472">Membrane</keyword>
<dbReference type="Proteomes" id="UP000078534">
    <property type="component" value="Unassembled WGS sequence"/>
</dbReference>
<feature type="transmembrane region" description="Helical" evidence="1">
    <location>
        <begin position="95"/>
        <end position="117"/>
    </location>
</feature>
<keyword evidence="1" id="KW-1133">Transmembrane helix</keyword>
<dbReference type="OrthoDB" id="2735144at2"/>
<reference evidence="3" key="1">
    <citation type="submission" date="2016-04" db="EMBL/GenBank/DDBJ databases">
        <authorList>
            <person name="Lyu Z."/>
            <person name="Lyu W."/>
        </authorList>
    </citation>
    <scope>NUCLEOTIDE SEQUENCE [LARGE SCALE GENOMIC DNA]</scope>
    <source>
        <strain evidence="3">C44</strain>
    </source>
</reference>
<keyword evidence="1" id="KW-0812">Transmembrane</keyword>
<protein>
    <submittedName>
        <fullName evidence="2">Group-specific protein</fullName>
    </submittedName>
</protein>
<dbReference type="EMBL" id="LWSG01000044">
    <property type="protein sequence ID" value="OAS82754.1"/>
    <property type="molecule type" value="Genomic_DNA"/>
</dbReference>
<evidence type="ECO:0000313" key="2">
    <source>
        <dbReference type="EMBL" id="OAS82754.1"/>
    </source>
</evidence>
<accession>A0A179SN07</accession>
<gene>
    <name evidence="2" type="ORF">A6K24_11575</name>
</gene>
<feature type="transmembrane region" description="Helical" evidence="1">
    <location>
        <begin position="57"/>
        <end position="83"/>
    </location>
</feature>
<sequence>MVRKEGRWGMLLMDTGWIVSLIVAGFLMIFILAIAIPMDRKYVVRENGKINYKKTKIYLRWNVFDTLTIGLAVYSIICVQALNFLVSSGETVENVFVQFFTNQAQVWTLVSIFYLICRVSMTLKSIKERWGDEIE</sequence>
<evidence type="ECO:0000313" key="3">
    <source>
        <dbReference type="Proteomes" id="UP000078534"/>
    </source>
</evidence>
<comment type="caution">
    <text evidence="2">The sequence shown here is derived from an EMBL/GenBank/DDBJ whole genome shotgun (WGS) entry which is preliminary data.</text>
</comment>
<evidence type="ECO:0000256" key="1">
    <source>
        <dbReference type="SAM" id="Phobius"/>
    </source>
</evidence>